<organism evidence="1 2">
    <name type="scientific">Dawidia soli</name>
    <dbReference type="NCBI Taxonomy" id="2782352"/>
    <lineage>
        <taxon>Bacteria</taxon>
        <taxon>Pseudomonadati</taxon>
        <taxon>Bacteroidota</taxon>
        <taxon>Cytophagia</taxon>
        <taxon>Cytophagales</taxon>
        <taxon>Chryseotaleaceae</taxon>
        <taxon>Dawidia</taxon>
    </lineage>
</organism>
<proteinExistence type="predicted"/>
<dbReference type="EMBL" id="JAHESC010000031">
    <property type="protein sequence ID" value="MBT1688791.1"/>
    <property type="molecule type" value="Genomic_DNA"/>
</dbReference>
<accession>A0AAP2GIX3</accession>
<gene>
    <name evidence="1" type="ORF">KK078_19640</name>
</gene>
<dbReference type="RefSeq" id="WP_254092019.1">
    <property type="nucleotide sequence ID" value="NZ_JAHESC010000031.1"/>
</dbReference>
<dbReference type="AlphaFoldDB" id="A0AAP2GIX3"/>
<protein>
    <submittedName>
        <fullName evidence="1">Uncharacterized protein</fullName>
    </submittedName>
</protein>
<sequence>MITVTVIETELTPMGDMAELLLDKHVEPALGMMLIDKEGDTWEVTGTLSNKQRNATDTSLRRWTFQVKPVNTDQNIHTGEFKLMH</sequence>
<name>A0AAP2GIX3_9BACT</name>
<evidence type="ECO:0000313" key="1">
    <source>
        <dbReference type="EMBL" id="MBT1688791.1"/>
    </source>
</evidence>
<comment type="caution">
    <text evidence="1">The sequence shown here is derived from an EMBL/GenBank/DDBJ whole genome shotgun (WGS) entry which is preliminary data.</text>
</comment>
<keyword evidence="2" id="KW-1185">Reference proteome</keyword>
<reference evidence="1 2" key="1">
    <citation type="submission" date="2021-05" db="EMBL/GenBank/DDBJ databases">
        <title>A Polyphasic approach of four new species of the genus Ohtaekwangia: Ohtaekwangia histidinii sp. nov., Ohtaekwangia cretensis sp. nov., Ohtaekwangia indiensis sp. nov., Ohtaekwangia reichenbachii sp. nov. from diverse environment.</title>
        <authorList>
            <person name="Octaviana S."/>
        </authorList>
    </citation>
    <scope>NUCLEOTIDE SEQUENCE [LARGE SCALE GENOMIC DNA]</scope>
    <source>
        <strain evidence="1 2">PWU37</strain>
    </source>
</reference>
<evidence type="ECO:0000313" key="2">
    <source>
        <dbReference type="Proteomes" id="UP001319180"/>
    </source>
</evidence>
<dbReference type="Proteomes" id="UP001319180">
    <property type="component" value="Unassembled WGS sequence"/>
</dbReference>